<accession>A0A060AMP6</accession>
<organism evidence="1 2">
    <name type="scientific">Cronobacter phage CR8</name>
    <dbReference type="NCBI Taxonomy" id="1327934"/>
    <lineage>
        <taxon>Viruses</taxon>
        <taxon>Duplodnaviria</taxon>
        <taxon>Heunggongvirae</taxon>
        <taxon>Uroviricota</taxon>
        <taxon>Caudoviricetes</taxon>
        <taxon>Vequintavirinae</taxon>
        <taxon>Certrevirus</taxon>
        <taxon>Certrevirus CR8</taxon>
    </lineage>
</organism>
<name>A0A060AMP6_9CAUD</name>
<gene>
    <name evidence="1" type="ORF">CR8_243</name>
</gene>
<evidence type="ECO:0000313" key="1">
    <source>
        <dbReference type="EMBL" id="AIA64773.1"/>
    </source>
</evidence>
<evidence type="ECO:0000313" key="2">
    <source>
        <dbReference type="Proteomes" id="UP000026984"/>
    </source>
</evidence>
<reference evidence="1 2" key="1">
    <citation type="submission" date="2013-04" db="EMBL/GenBank/DDBJ databases">
        <title>Complete Genome Sequence of Cronobacter sakazakii Bacteriophage CR8.</title>
        <authorList>
            <person name="Kim Y."/>
            <person name="Shin H."/>
            <person name="Ryu S."/>
        </authorList>
    </citation>
    <scope>NUCLEOTIDE SEQUENCE [LARGE SCALE GENOMIC DNA]</scope>
</reference>
<dbReference type="Proteomes" id="UP000026984">
    <property type="component" value="Segment"/>
</dbReference>
<protein>
    <submittedName>
        <fullName evidence="1">Uncharacterized protein</fullName>
    </submittedName>
</protein>
<dbReference type="EMBL" id="KC954774">
    <property type="protein sequence ID" value="AIA64773.1"/>
    <property type="molecule type" value="Genomic_DNA"/>
</dbReference>
<dbReference type="GeneID" id="19686994"/>
<dbReference type="KEGG" id="vg:19686994"/>
<proteinExistence type="predicted"/>
<keyword evidence="2" id="KW-1185">Reference proteome</keyword>
<sequence length="69" mass="7349">MKELILGFALGVLITGVLNFSAAHAAQTLDLEDYYTDGSDKVCIYSNGRTTVAITHEGGGSCPSKYVKH</sequence>
<dbReference type="RefSeq" id="YP_009042480.1">
    <property type="nucleotide sequence ID" value="NC_024354.1"/>
</dbReference>